<dbReference type="PANTHER" id="PTHR30069:SF29">
    <property type="entry name" value="HEMOGLOBIN AND HEMOGLOBIN-HAPTOGLOBIN-BINDING PROTEIN 1-RELATED"/>
    <property type="match status" value="1"/>
</dbReference>
<feature type="chain" id="PRO_5020327363" evidence="12">
    <location>
        <begin position="22"/>
        <end position="723"/>
    </location>
</feature>
<feature type="signal peptide" evidence="12">
    <location>
        <begin position="1"/>
        <end position="21"/>
    </location>
</feature>
<dbReference type="InterPro" id="IPR012910">
    <property type="entry name" value="Plug_dom"/>
</dbReference>
<comment type="subcellular location">
    <subcellularLocation>
        <location evidence="1 10">Cell outer membrane</location>
        <topology evidence="1 10">Multi-pass membrane protein</topology>
    </subcellularLocation>
</comment>
<proteinExistence type="inferred from homology"/>
<evidence type="ECO:0000256" key="7">
    <source>
        <dbReference type="ARBA" id="ARBA00023136"/>
    </source>
</evidence>
<dbReference type="PANTHER" id="PTHR30069">
    <property type="entry name" value="TONB-DEPENDENT OUTER MEMBRANE RECEPTOR"/>
    <property type="match status" value="1"/>
</dbReference>
<reference evidence="15 16" key="1">
    <citation type="submission" date="2019-01" db="EMBL/GenBank/DDBJ databases">
        <title>Ancylomarina salipaludis sp. nov., isolated from a salt marsh.</title>
        <authorList>
            <person name="Yoon J.-H."/>
        </authorList>
    </citation>
    <scope>NUCLEOTIDE SEQUENCE [LARGE SCALE GENOMIC DNA]</scope>
    <source>
        <strain evidence="15 16">SHSM-M15</strain>
    </source>
</reference>
<dbReference type="InterPro" id="IPR039426">
    <property type="entry name" value="TonB-dep_rcpt-like"/>
</dbReference>
<keyword evidence="2 10" id="KW-0813">Transport</keyword>
<keyword evidence="5 12" id="KW-0732">Signal</keyword>
<dbReference type="InterPro" id="IPR036942">
    <property type="entry name" value="Beta-barrel_TonB_sf"/>
</dbReference>
<evidence type="ECO:0000256" key="4">
    <source>
        <dbReference type="ARBA" id="ARBA00022692"/>
    </source>
</evidence>
<evidence type="ECO:0000256" key="12">
    <source>
        <dbReference type="SAM" id="SignalP"/>
    </source>
</evidence>
<evidence type="ECO:0000259" key="13">
    <source>
        <dbReference type="Pfam" id="PF00593"/>
    </source>
</evidence>
<evidence type="ECO:0000256" key="8">
    <source>
        <dbReference type="ARBA" id="ARBA00023170"/>
    </source>
</evidence>
<evidence type="ECO:0000256" key="10">
    <source>
        <dbReference type="PROSITE-ProRule" id="PRU01360"/>
    </source>
</evidence>
<evidence type="ECO:0000313" key="16">
    <source>
        <dbReference type="Proteomes" id="UP000289703"/>
    </source>
</evidence>
<dbReference type="CDD" id="cd01347">
    <property type="entry name" value="ligand_gated_channel"/>
    <property type="match status" value="1"/>
</dbReference>
<dbReference type="GO" id="GO:0015344">
    <property type="term" value="F:siderophore uptake transmembrane transporter activity"/>
    <property type="evidence" value="ECO:0007669"/>
    <property type="project" value="TreeGrafter"/>
</dbReference>
<evidence type="ECO:0000256" key="5">
    <source>
        <dbReference type="ARBA" id="ARBA00022729"/>
    </source>
</evidence>
<organism evidence="15 16">
    <name type="scientific">Ancylomarina salipaludis</name>
    <dbReference type="NCBI Taxonomy" id="2501299"/>
    <lineage>
        <taxon>Bacteria</taxon>
        <taxon>Pseudomonadati</taxon>
        <taxon>Bacteroidota</taxon>
        <taxon>Bacteroidia</taxon>
        <taxon>Marinilabiliales</taxon>
        <taxon>Marinifilaceae</taxon>
        <taxon>Ancylomarina</taxon>
    </lineage>
</organism>
<dbReference type="InterPro" id="IPR037066">
    <property type="entry name" value="Plug_dom_sf"/>
</dbReference>
<dbReference type="AlphaFoldDB" id="A0A4Q1JJR7"/>
<comment type="similarity">
    <text evidence="10 11">Belongs to the TonB-dependent receptor family.</text>
</comment>
<evidence type="ECO:0000256" key="2">
    <source>
        <dbReference type="ARBA" id="ARBA00022448"/>
    </source>
</evidence>
<dbReference type="GO" id="GO:0009279">
    <property type="term" value="C:cell outer membrane"/>
    <property type="evidence" value="ECO:0007669"/>
    <property type="project" value="UniProtKB-SubCell"/>
</dbReference>
<protein>
    <submittedName>
        <fullName evidence="15">TonB-dependent receptor</fullName>
    </submittedName>
</protein>
<dbReference type="Gene3D" id="2.170.130.10">
    <property type="entry name" value="TonB-dependent receptor, plug domain"/>
    <property type="match status" value="1"/>
</dbReference>
<dbReference type="SUPFAM" id="SSF56935">
    <property type="entry name" value="Porins"/>
    <property type="match status" value="1"/>
</dbReference>
<dbReference type="Pfam" id="PF07715">
    <property type="entry name" value="Plug"/>
    <property type="match status" value="1"/>
</dbReference>
<dbReference type="PROSITE" id="PS52016">
    <property type="entry name" value="TONB_DEPENDENT_REC_3"/>
    <property type="match status" value="1"/>
</dbReference>
<keyword evidence="9 10" id="KW-0998">Cell outer membrane</keyword>
<evidence type="ECO:0000259" key="14">
    <source>
        <dbReference type="Pfam" id="PF07715"/>
    </source>
</evidence>
<dbReference type="EMBL" id="SAXA01000011">
    <property type="protein sequence ID" value="RXQ91523.1"/>
    <property type="molecule type" value="Genomic_DNA"/>
</dbReference>
<dbReference type="InterPro" id="IPR000531">
    <property type="entry name" value="Beta-barrel_TonB"/>
</dbReference>
<dbReference type="Gene3D" id="2.40.170.20">
    <property type="entry name" value="TonB-dependent receptor, beta-barrel domain"/>
    <property type="match status" value="1"/>
</dbReference>
<keyword evidence="3 10" id="KW-1134">Transmembrane beta strand</keyword>
<name>A0A4Q1JJR7_9BACT</name>
<keyword evidence="4 10" id="KW-0812">Transmembrane</keyword>
<gene>
    <name evidence="15" type="ORF">EO244_12295</name>
</gene>
<evidence type="ECO:0000256" key="1">
    <source>
        <dbReference type="ARBA" id="ARBA00004571"/>
    </source>
</evidence>
<accession>A0A4Q1JJR7</accession>
<evidence type="ECO:0000256" key="11">
    <source>
        <dbReference type="RuleBase" id="RU003357"/>
    </source>
</evidence>
<comment type="caution">
    <text evidence="15">The sequence shown here is derived from an EMBL/GenBank/DDBJ whole genome shotgun (WGS) entry which is preliminary data.</text>
</comment>
<evidence type="ECO:0000256" key="6">
    <source>
        <dbReference type="ARBA" id="ARBA00023077"/>
    </source>
</evidence>
<feature type="domain" description="TonB-dependent receptor plug" evidence="14">
    <location>
        <begin position="51"/>
        <end position="154"/>
    </location>
</feature>
<evidence type="ECO:0000256" key="3">
    <source>
        <dbReference type="ARBA" id="ARBA00022452"/>
    </source>
</evidence>
<dbReference type="Pfam" id="PF00593">
    <property type="entry name" value="TonB_dep_Rec_b-barrel"/>
    <property type="match status" value="1"/>
</dbReference>
<dbReference type="OrthoDB" id="1109239at2"/>
<evidence type="ECO:0000256" key="9">
    <source>
        <dbReference type="ARBA" id="ARBA00023237"/>
    </source>
</evidence>
<dbReference type="Proteomes" id="UP000289703">
    <property type="component" value="Unassembled WGS sequence"/>
</dbReference>
<evidence type="ECO:0000313" key="15">
    <source>
        <dbReference type="EMBL" id="RXQ91523.1"/>
    </source>
</evidence>
<keyword evidence="8 15" id="KW-0675">Receptor</keyword>
<dbReference type="GO" id="GO:0044718">
    <property type="term" value="P:siderophore transmembrane transport"/>
    <property type="evidence" value="ECO:0007669"/>
    <property type="project" value="TreeGrafter"/>
</dbReference>
<sequence>MKRTFLTAFALLSFMNFASQADDKPVVDSTSVRHLNLNEVQINASRVNAKVKNLPQKVDVITPRMIKTSPATDVAGLLKRSSSIDILQYPGVDAGIGIRGFSADTQSKYALILIDGKPAGTENLASIDLSNVERVEILKGPFSAQYGSDAMGGVVNIVSKSRTGKLGGSASLAYGSFQNSKVNLNVGGSLSELLDFDLGYTFHKQNKDYKVGNHNLYNEAYAKTILDATTYGARMENSQFEKHNVNARLGIKFAEDWKLNLNSSFYQALNVETPGNFWHTYGMDSKDIKRYTGGFDVLGKAGIHSLRLSSFLSKENTETIDLGNDGSGNLEKIYKNYGFQLNDAFQIDEHTFAFGIDNRTDKYESLNYTKEGTAEAPYKPDYNNRKTGVFGQIQFKLLDGKLDASIGGRGDFIKFDLEADKFLGNASSSETYEIFTKNLGLKYELCEHISIHSSWGDAFLAPDAFQVAGFYTVASGTTTRGNANLKAEKSKTFDIGESYKDFQNGINIDFTYFQTRHTNKIIKELRDPDGIKKSGDEFYTYINADKANMSGIELLASYDFGALSDYDYSLRLYLNYTHLIDATLKYESNGKPAEGSMRYVRDNTASFGLEFDNLKGFTTCLNGRYIGHRYEDNYMYLADYSNWPNVSKKPIVFNGKEVRPELIDEALLRHPISYVFDYSASYTFKEKYTVGITVSNLLDENYTEKDGYNMPGRLVNAEFIYKF</sequence>
<keyword evidence="7 10" id="KW-0472">Membrane</keyword>
<keyword evidence="16" id="KW-1185">Reference proteome</keyword>
<keyword evidence="6 11" id="KW-0798">TonB box</keyword>
<dbReference type="RefSeq" id="WP_129254975.1">
    <property type="nucleotide sequence ID" value="NZ_SAXA01000011.1"/>
</dbReference>
<feature type="domain" description="TonB-dependent receptor-like beta-barrel" evidence="13">
    <location>
        <begin position="194"/>
        <end position="697"/>
    </location>
</feature>